<dbReference type="EMBL" id="BAAAGE010000003">
    <property type="protein sequence ID" value="GAA0726082.1"/>
    <property type="molecule type" value="Genomic_DNA"/>
</dbReference>
<dbReference type="Proteomes" id="UP001501758">
    <property type="component" value="Unassembled WGS sequence"/>
</dbReference>
<protein>
    <submittedName>
        <fullName evidence="1">Uncharacterized protein</fullName>
    </submittedName>
</protein>
<keyword evidence="2" id="KW-1185">Reference proteome</keyword>
<gene>
    <name evidence="1" type="ORF">GCM10009430_32680</name>
</gene>
<sequence length="69" mass="7688">MKSHLFGRVVIKEEDGVSFNPEDTLIRTEFATLISLIIKPRVDPTGPFRVFSDVVGHWAAESIHHAANS</sequence>
<accession>A0ABN1J1S8</accession>
<reference evidence="1 2" key="1">
    <citation type="journal article" date="2019" name="Int. J. Syst. Evol. Microbiol.">
        <title>The Global Catalogue of Microorganisms (GCM) 10K type strain sequencing project: providing services to taxonomists for standard genome sequencing and annotation.</title>
        <authorList>
            <consortium name="The Broad Institute Genomics Platform"/>
            <consortium name="The Broad Institute Genome Sequencing Center for Infectious Disease"/>
            <person name="Wu L."/>
            <person name="Ma J."/>
        </authorList>
    </citation>
    <scope>NUCLEOTIDE SEQUENCE [LARGE SCALE GENOMIC DNA]</scope>
    <source>
        <strain evidence="1 2">JCM 15974</strain>
    </source>
</reference>
<comment type="caution">
    <text evidence="1">The sequence shown here is derived from an EMBL/GenBank/DDBJ whole genome shotgun (WGS) entry which is preliminary data.</text>
</comment>
<proteinExistence type="predicted"/>
<dbReference type="RefSeq" id="WP_343913339.1">
    <property type="nucleotide sequence ID" value="NZ_BAAAGE010000003.1"/>
</dbReference>
<evidence type="ECO:0000313" key="2">
    <source>
        <dbReference type="Proteomes" id="UP001501758"/>
    </source>
</evidence>
<name>A0ABN1J1S8_9FLAO</name>
<evidence type="ECO:0000313" key="1">
    <source>
        <dbReference type="EMBL" id="GAA0726082.1"/>
    </source>
</evidence>
<organism evidence="1 2">
    <name type="scientific">Aquimarina litoralis</name>
    <dbReference type="NCBI Taxonomy" id="584605"/>
    <lineage>
        <taxon>Bacteria</taxon>
        <taxon>Pseudomonadati</taxon>
        <taxon>Bacteroidota</taxon>
        <taxon>Flavobacteriia</taxon>
        <taxon>Flavobacteriales</taxon>
        <taxon>Flavobacteriaceae</taxon>
        <taxon>Aquimarina</taxon>
    </lineage>
</organism>